<dbReference type="KEGG" id="tvi:Thivi_1434"/>
<accession>I3Y8X2</accession>
<protein>
    <submittedName>
        <fullName evidence="1">Uncharacterized protein</fullName>
    </submittedName>
</protein>
<name>I3Y8X2_THIV6</name>
<dbReference type="Proteomes" id="UP000006062">
    <property type="component" value="Chromosome"/>
</dbReference>
<dbReference type="EMBL" id="CP003154">
    <property type="protein sequence ID" value="AFL73440.1"/>
    <property type="molecule type" value="Genomic_DNA"/>
</dbReference>
<proteinExistence type="predicted"/>
<dbReference type="OrthoDB" id="9900973at2"/>
<evidence type="ECO:0000313" key="2">
    <source>
        <dbReference type="Proteomes" id="UP000006062"/>
    </source>
</evidence>
<reference evidence="1 2" key="1">
    <citation type="submission" date="2012-06" db="EMBL/GenBank/DDBJ databases">
        <title>Complete sequence of Thiocystis violascens DSM 198.</title>
        <authorList>
            <consortium name="US DOE Joint Genome Institute"/>
            <person name="Lucas S."/>
            <person name="Han J."/>
            <person name="Lapidus A."/>
            <person name="Cheng J.-F."/>
            <person name="Goodwin L."/>
            <person name="Pitluck S."/>
            <person name="Peters L."/>
            <person name="Ovchinnikova G."/>
            <person name="Teshima H."/>
            <person name="Detter J.C."/>
            <person name="Han C."/>
            <person name="Tapia R."/>
            <person name="Land M."/>
            <person name="Hauser L."/>
            <person name="Kyrpides N."/>
            <person name="Ivanova N."/>
            <person name="Pagani I."/>
            <person name="Vogl K."/>
            <person name="Liu Z."/>
            <person name="Frigaard N.-U."/>
            <person name="Bryant D."/>
            <person name="Woyke T."/>
        </authorList>
    </citation>
    <scope>NUCLEOTIDE SEQUENCE [LARGE SCALE GENOMIC DNA]</scope>
    <source>
        <strain evidence="2">ATCC 17096 / DSM 198 / 6111</strain>
    </source>
</reference>
<dbReference type="STRING" id="765911.Thivi_1434"/>
<dbReference type="eggNOG" id="ENOG5034624">
    <property type="taxonomic scope" value="Bacteria"/>
</dbReference>
<sequence>MSRTSPEAVFVLAQAAMERGDWETFFACLDRSDLKPLASMGIPVGEDPGGAYSNVCLEHGVPVEALQRVRACAEAIQDSAQRMMSESVGAVSGAAPPEDLLQQSLRHRDLVKALDRAIAACLGFVTDLAAFTAKAERLKRATMGGGSVSSSLFVGESLVDVRVEGKKATGIRRMQNGWSEPIAFVQRRDQWSIKFLPKRR</sequence>
<organism evidence="1 2">
    <name type="scientific">Thiocystis violascens (strain ATCC 17096 / DSM 198 / 6111)</name>
    <name type="common">Chromatium violascens</name>
    <dbReference type="NCBI Taxonomy" id="765911"/>
    <lineage>
        <taxon>Bacteria</taxon>
        <taxon>Pseudomonadati</taxon>
        <taxon>Pseudomonadota</taxon>
        <taxon>Gammaproteobacteria</taxon>
        <taxon>Chromatiales</taxon>
        <taxon>Chromatiaceae</taxon>
        <taxon>Thiocystis</taxon>
    </lineage>
</organism>
<dbReference type="RefSeq" id="WP_014777914.1">
    <property type="nucleotide sequence ID" value="NC_018012.1"/>
</dbReference>
<dbReference type="HOGENOM" id="CLU_1432405_0_0_6"/>
<gene>
    <name evidence="1" type="ordered locus">Thivi_1434</name>
</gene>
<evidence type="ECO:0000313" key="1">
    <source>
        <dbReference type="EMBL" id="AFL73440.1"/>
    </source>
</evidence>
<keyword evidence="2" id="KW-1185">Reference proteome</keyword>
<dbReference type="AlphaFoldDB" id="I3Y8X2"/>